<organism evidence="1 2">
    <name type="scientific">Entomomonas moraniae</name>
    <dbReference type="NCBI Taxonomy" id="2213226"/>
    <lineage>
        <taxon>Bacteria</taxon>
        <taxon>Pseudomonadati</taxon>
        <taxon>Pseudomonadota</taxon>
        <taxon>Gammaproteobacteria</taxon>
        <taxon>Pseudomonadales</taxon>
        <taxon>Pseudomonadaceae</taxon>
        <taxon>Entomomonas</taxon>
    </lineage>
</organism>
<evidence type="ECO:0000313" key="1">
    <source>
        <dbReference type="EMBL" id="AZS50101.1"/>
    </source>
</evidence>
<dbReference type="InterPro" id="IPR018912">
    <property type="entry name" value="DUF2478"/>
</dbReference>
<sequence length="221" mass="24606">MFNNTSVLLLSFRYSKNLVIILFIHQLNNRDQDNNDVNIMIIAINFVNTKVRYRFMKADNINLATIIHTGEGEYDGLLRDFVEELKADGVNVQGLLTKHYKNPMIIYDISSNQEIVISQALGKNSTSCCLDLGKLAGAAFVLRKALEEKPDLVIINRFGTAEAEGGGFIEELQALIGEDIPVLTLTADKYLGAWQTFTGGLAEEVAPNKEALHAWFNKVRG</sequence>
<protein>
    <submittedName>
        <fullName evidence="1">DUF2478 domain-containing protein</fullName>
    </submittedName>
</protein>
<dbReference type="Proteomes" id="UP000273143">
    <property type="component" value="Chromosome"/>
</dbReference>
<name>A0A3Q9JKU3_9GAMM</name>
<evidence type="ECO:0000313" key="2">
    <source>
        <dbReference type="Proteomes" id="UP000273143"/>
    </source>
</evidence>
<dbReference type="AlphaFoldDB" id="A0A3Q9JKU3"/>
<reference evidence="2" key="1">
    <citation type="submission" date="2018-06" db="EMBL/GenBank/DDBJ databases">
        <title>Complete genome of Pseudomonas insecticola strain QZS01.</title>
        <authorList>
            <person name="Wang J."/>
            <person name="Su Q."/>
        </authorList>
    </citation>
    <scope>NUCLEOTIDE SEQUENCE [LARGE SCALE GENOMIC DNA]</scope>
    <source>
        <strain evidence="2">QZS01</strain>
    </source>
</reference>
<keyword evidence="2" id="KW-1185">Reference proteome</keyword>
<dbReference type="KEGG" id="emo:DM558_04620"/>
<proteinExistence type="predicted"/>
<accession>A0A3Q9JKU3</accession>
<dbReference type="EMBL" id="CP029822">
    <property type="protein sequence ID" value="AZS50101.1"/>
    <property type="molecule type" value="Genomic_DNA"/>
</dbReference>
<dbReference type="Pfam" id="PF10649">
    <property type="entry name" value="DUF2478"/>
    <property type="match status" value="1"/>
</dbReference>
<gene>
    <name evidence="1" type="ORF">DM558_04620</name>
</gene>